<evidence type="ECO:0000313" key="1">
    <source>
        <dbReference type="EMBL" id="JAP16259.1"/>
    </source>
</evidence>
<proteinExistence type="predicted"/>
<protein>
    <submittedName>
        <fullName evidence="1">Putative ovule protein</fullName>
    </submittedName>
</protein>
<accession>A0A0V0H7T7</accession>
<dbReference type="EMBL" id="GEDG01024061">
    <property type="protein sequence ID" value="JAP16259.1"/>
    <property type="molecule type" value="Transcribed_RNA"/>
</dbReference>
<name>A0A0V0H7T7_SOLCH</name>
<dbReference type="AlphaFoldDB" id="A0A0V0H7T7"/>
<reference evidence="1" key="1">
    <citation type="submission" date="2015-12" db="EMBL/GenBank/DDBJ databases">
        <title>Gene expression during late stages of embryo sac development: a critical building block for successful pollen-pistil interactions.</title>
        <authorList>
            <person name="Liu Y."/>
            <person name="Joly V."/>
            <person name="Sabar M."/>
            <person name="Matton D.P."/>
        </authorList>
    </citation>
    <scope>NUCLEOTIDE SEQUENCE</scope>
</reference>
<organism evidence="1">
    <name type="scientific">Solanum chacoense</name>
    <name type="common">Chaco potato</name>
    <dbReference type="NCBI Taxonomy" id="4108"/>
    <lineage>
        <taxon>Eukaryota</taxon>
        <taxon>Viridiplantae</taxon>
        <taxon>Streptophyta</taxon>
        <taxon>Embryophyta</taxon>
        <taxon>Tracheophyta</taxon>
        <taxon>Spermatophyta</taxon>
        <taxon>Magnoliopsida</taxon>
        <taxon>eudicotyledons</taxon>
        <taxon>Gunneridae</taxon>
        <taxon>Pentapetalae</taxon>
        <taxon>asterids</taxon>
        <taxon>lamiids</taxon>
        <taxon>Solanales</taxon>
        <taxon>Solanaceae</taxon>
        <taxon>Solanoideae</taxon>
        <taxon>Solaneae</taxon>
        <taxon>Solanum</taxon>
    </lineage>
</organism>
<sequence>MKSLKRFEYFSSLFGKYQHRQLNHENYHTSDSSPRTSSLRAVQRFFFLLFTLSITESDLVYHKGFVFLLILVDWIKNNS</sequence>